<sequence>MPLPAAAPGLGLSSTASSRNFWKYHSDGHRFIAPAPSPAAPLIPAPDPPPPPPPGAATAPVVGA</sequence>
<reference evidence="2" key="1">
    <citation type="submission" date="2014-09" db="EMBL/GenBank/DDBJ databases">
        <authorList>
            <person name="Magalhaes I.L.F."/>
            <person name="Oliveira U."/>
            <person name="Santos F.R."/>
            <person name="Vidigal T.H.D.A."/>
            <person name="Brescovit A.D."/>
            <person name="Santos A.J."/>
        </authorList>
    </citation>
    <scope>NUCLEOTIDE SEQUENCE</scope>
    <source>
        <tissue evidence="2">Shoot tissue taken approximately 20 cm above the soil surface</tissue>
    </source>
</reference>
<feature type="region of interest" description="Disordered" evidence="1">
    <location>
        <begin position="33"/>
        <end position="64"/>
    </location>
</feature>
<organism evidence="2">
    <name type="scientific">Arundo donax</name>
    <name type="common">Giant reed</name>
    <name type="synonym">Donax arundinaceus</name>
    <dbReference type="NCBI Taxonomy" id="35708"/>
    <lineage>
        <taxon>Eukaryota</taxon>
        <taxon>Viridiplantae</taxon>
        <taxon>Streptophyta</taxon>
        <taxon>Embryophyta</taxon>
        <taxon>Tracheophyta</taxon>
        <taxon>Spermatophyta</taxon>
        <taxon>Magnoliopsida</taxon>
        <taxon>Liliopsida</taxon>
        <taxon>Poales</taxon>
        <taxon>Poaceae</taxon>
        <taxon>PACMAD clade</taxon>
        <taxon>Arundinoideae</taxon>
        <taxon>Arundineae</taxon>
        <taxon>Arundo</taxon>
    </lineage>
</organism>
<protein>
    <submittedName>
        <fullName evidence="2">Ohp1</fullName>
    </submittedName>
</protein>
<reference evidence="2" key="2">
    <citation type="journal article" date="2015" name="Data Brief">
        <title>Shoot transcriptome of the giant reed, Arundo donax.</title>
        <authorList>
            <person name="Barrero R.A."/>
            <person name="Guerrero F.D."/>
            <person name="Moolhuijzen P."/>
            <person name="Goolsby J.A."/>
            <person name="Tidwell J."/>
            <person name="Bellgard S.E."/>
            <person name="Bellgard M.I."/>
        </authorList>
    </citation>
    <scope>NUCLEOTIDE SEQUENCE</scope>
    <source>
        <tissue evidence="2">Shoot tissue taken approximately 20 cm above the soil surface</tissue>
    </source>
</reference>
<evidence type="ECO:0000256" key="1">
    <source>
        <dbReference type="SAM" id="MobiDB-lite"/>
    </source>
</evidence>
<feature type="compositionally biased region" description="Pro residues" evidence="1">
    <location>
        <begin position="35"/>
        <end position="55"/>
    </location>
</feature>
<accession>A0A0A9FP11</accession>
<evidence type="ECO:0000313" key="2">
    <source>
        <dbReference type="EMBL" id="JAE14032.1"/>
    </source>
</evidence>
<dbReference type="EMBL" id="GBRH01183864">
    <property type="protein sequence ID" value="JAE14032.1"/>
    <property type="molecule type" value="Transcribed_RNA"/>
</dbReference>
<name>A0A0A9FP11_ARUDO</name>
<dbReference type="AlphaFoldDB" id="A0A0A9FP11"/>
<proteinExistence type="predicted"/>